<dbReference type="PANTHER" id="PTHR14428:SF5">
    <property type="entry name" value="NUCLEOLAR COMPLEX PROTEIN 3 HOMOLOG"/>
    <property type="match status" value="1"/>
</dbReference>
<evidence type="ECO:0000259" key="9">
    <source>
        <dbReference type="Pfam" id="PF07540"/>
    </source>
</evidence>
<feature type="compositionally biased region" description="Acidic residues" evidence="7">
    <location>
        <begin position="215"/>
        <end position="251"/>
    </location>
</feature>
<dbReference type="SUPFAM" id="SSF48371">
    <property type="entry name" value="ARM repeat"/>
    <property type="match status" value="1"/>
</dbReference>
<name>A0A8H7BSA1_9FUNG</name>
<evidence type="ECO:0000313" key="11">
    <source>
        <dbReference type="Proteomes" id="UP000605846"/>
    </source>
</evidence>
<feature type="coiled-coil region" evidence="6">
    <location>
        <begin position="499"/>
        <end position="526"/>
    </location>
</feature>
<evidence type="ECO:0000256" key="7">
    <source>
        <dbReference type="SAM" id="MobiDB-lite"/>
    </source>
</evidence>
<feature type="domain" description="CCAAT-binding factor" evidence="8">
    <location>
        <begin position="603"/>
        <end position="764"/>
    </location>
</feature>
<proteinExistence type="inferred from homology"/>
<dbReference type="EMBL" id="JABAYA010000030">
    <property type="protein sequence ID" value="KAF7728904.1"/>
    <property type="molecule type" value="Genomic_DNA"/>
</dbReference>
<feature type="compositionally biased region" description="Basic and acidic residues" evidence="7">
    <location>
        <begin position="182"/>
        <end position="200"/>
    </location>
</feature>
<dbReference type="InterPro" id="IPR005612">
    <property type="entry name" value="CCAAT-binding_factor"/>
</dbReference>
<organism evidence="10 11">
    <name type="scientific">Apophysomyces ossiformis</name>
    <dbReference type="NCBI Taxonomy" id="679940"/>
    <lineage>
        <taxon>Eukaryota</taxon>
        <taxon>Fungi</taxon>
        <taxon>Fungi incertae sedis</taxon>
        <taxon>Mucoromycota</taxon>
        <taxon>Mucoromycotina</taxon>
        <taxon>Mucoromycetes</taxon>
        <taxon>Mucorales</taxon>
        <taxon>Mucorineae</taxon>
        <taxon>Mucoraceae</taxon>
        <taxon>Apophysomyces</taxon>
    </lineage>
</organism>
<dbReference type="PIRSF" id="PIRSF028977">
    <property type="entry name" value="Nucleolar_complex_p3"/>
    <property type="match status" value="1"/>
</dbReference>
<feature type="compositionally biased region" description="Acidic residues" evidence="7">
    <location>
        <begin position="121"/>
        <end position="146"/>
    </location>
</feature>
<comment type="caution">
    <text evidence="10">The sequence shown here is derived from an EMBL/GenBank/DDBJ whole genome shotgun (WGS) entry which is preliminary data.</text>
</comment>
<keyword evidence="5" id="KW-0690">Ribosome biogenesis</keyword>
<protein>
    <recommendedName>
        <fullName evidence="5">Nucleolar complex-associated protein 3</fullName>
    </recommendedName>
</protein>
<evidence type="ECO:0000259" key="8">
    <source>
        <dbReference type="Pfam" id="PF03914"/>
    </source>
</evidence>
<feature type="region of interest" description="Disordered" evidence="7">
    <location>
        <begin position="92"/>
        <end position="255"/>
    </location>
</feature>
<keyword evidence="3 6" id="KW-0175">Coiled coil</keyword>
<accession>A0A8H7BSA1</accession>
<dbReference type="InterPro" id="IPR016903">
    <property type="entry name" value="Nucleolar_cplx-assoc_3"/>
</dbReference>
<dbReference type="InterPro" id="IPR011501">
    <property type="entry name" value="Noc3_N"/>
</dbReference>
<dbReference type="GO" id="GO:0003682">
    <property type="term" value="F:chromatin binding"/>
    <property type="evidence" value="ECO:0007669"/>
    <property type="project" value="TreeGrafter"/>
</dbReference>
<dbReference type="AlphaFoldDB" id="A0A8H7BSA1"/>
<dbReference type="InterPro" id="IPR016024">
    <property type="entry name" value="ARM-type_fold"/>
</dbReference>
<dbReference type="Pfam" id="PF03914">
    <property type="entry name" value="CBF"/>
    <property type="match status" value="1"/>
</dbReference>
<dbReference type="GO" id="GO:0005730">
    <property type="term" value="C:nucleolus"/>
    <property type="evidence" value="ECO:0007669"/>
    <property type="project" value="UniProtKB-SubCell"/>
</dbReference>
<dbReference type="PANTHER" id="PTHR14428">
    <property type="entry name" value="NUCLEOLAR COMPLEX PROTEIN 3"/>
    <property type="match status" value="1"/>
</dbReference>
<evidence type="ECO:0000256" key="5">
    <source>
        <dbReference type="PIRNR" id="PIRNR028977"/>
    </source>
</evidence>
<sequence length="773" mass="88472">MAPKKVVKKGSPGKTKNIAKRGKPAKADSNTSAKKQNKNTQKKKENKEQFPEYVPVPETVGEDDFAVSDDDLEFFAGNEEFQNFLQSIDSKELTRNTKKAKKPAVKSTRTLPAEPEALSSSEDELDYDFNDEMMDNDLESELEDIESMAMLDSSEDEEEIDDRRKKPAKKRATNDSDEEMEYEKAPRKVAAEWTRKDYHTKLPIKLPGGKIAQQEESEPADSEEEETTELEVAEEENEEEESAQEEEEVEEEAPKLSKKEYILFKKEELAQVASEIQEDPEEKVDQLKSLRNISKDEVASVRKLALLTQLAVYKDIIPGYRIRALTEKEESVQVSKDVKKLREFEKSLLRNYELYLKDLDSLLTKKKTEEDQSTALVAARCLCELLTTKIHFNFRLNIMASVIARMSSLKWNEIADLCCKSIITVMENDESGRASLDALRMITRMVKSKGYAVHENVVNTFLHLRLKDEMVPVAHQSPETEIKGKKRKREDKPFLTKKARKALKETKQIEKEFQEAEAVVSKEEKDKNHTETLKLLFAFYFRILKKQSDSPLLPAVLQGLAKFAHLINVDFFNDLLEGLKEVMRGIDESSAKSNESANTHKRLLCIITAFQLLSGQGEALNYDLKDFYQEIYAIILKASFHTNLEDKADILHDSESDLLVRGLELMFLKKRQIPIDRMAAFIKRVSLTALHMPSKTVSHCLHLIEKLVKKDHRLDALLQSEDRAASGVYMPLLEDPELCNPFGTNLYELFLYQDHYDPKVRALARTLQQPSSA</sequence>
<dbReference type="Proteomes" id="UP000605846">
    <property type="component" value="Unassembled WGS sequence"/>
</dbReference>
<reference evidence="10" key="1">
    <citation type="submission" date="2020-01" db="EMBL/GenBank/DDBJ databases">
        <title>Genome Sequencing of Three Apophysomyces-Like Fungal Strains Confirms a Novel Fungal Genus in the Mucoromycota with divergent Burkholderia-like Endosymbiotic Bacteria.</title>
        <authorList>
            <person name="Stajich J.E."/>
            <person name="Macias A.M."/>
            <person name="Carter-House D."/>
            <person name="Lovett B."/>
            <person name="Kasson L.R."/>
            <person name="Berry K."/>
            <person name="Grigoriev I."/>
            <person name="Chang Y."/>
            <person name="Spatafora J."/>
            <person name="Kasson M.T."/>
        </authorList>
    </citation>
    <scope>NUCLEOTIDE SEQUENCE</scope>
    <source>
        <strain evidence="10">NRRL A-21654</strain>
    </source>
</reference>
<evidence type="ECO:0000256" key="6">
    <source>
        <dbReference type="SAM" id="Coils"/>
    </source>
</evidence>
<dbReference type="Pfam" id="PF07540">
    <property type="entry name" value="NOC3p"/>
    <property type="match status" value="1"/>
</dbReference>
<dbReference type="OrthoDB" id="10263597at2759"/>
<evidence type="ECO:0000256" key="1">
    <source>
        <dbReference type="ARBA" id="ARBA00004604"/>
    </source>
</evidence>
<evidence type="ECO:0000313" key="10">
    <source>
        <dbReference type="EMBL" id="KAF7728904.1"/>
    </source>
</evidence>
<dbReference type="GO" id="GO:0006270">
    <property type="term" value="P:DNA replication initiation"/>
    <property type="evidence" value="ECO:0007669"/>
    <property type="project" value="TreeGrafter"/>
</dbReference>
<evidence type="ECO:0000256" key="3">
    <source>
        <dbReference type="ARBA" id="ARBA00023054"/>
    </source>
</evidence>
<evidence type="ECO:0000256" key="4">
    <source>
        <dbReference type="ARBA" id="ARBA00023242"/>
    </source>
</evidence>
<keyword evidence="4" id="KW-0539">Nucleus</keyword>
<gene>
    <name evidence="10" type="ORF">EC973_005299</name>
</gene>
<comment type="function">
    <text evidence="5">Required for synthesis of 60S ribosomal subunits and the transport of pre-ribosomes from the nucleoplasm to the cytoplasm.</text>
</comment>
<evidence type="ECO:0000256" key="2">
    <source>
        <dbReference type="ARBA" id="ARBA00007797"/>
    </source>
</evidence>
<feature type="domain" description="Nucleolar complex-associated protein 3 N-terminal" evidence="9">
    <location>
        <begin position="265"/>
        <end position="355"/>
    </location>
</feature>
<keyword evidence="11" id="KW-1185">Reference proteome</keyword>
<comment type="subcellular location">
    <subcellularLocation>
        <location evidence="1 5">Nucleus</location>
        <location evidence="1 5">Nucleolus</location>
    </subcellularLocation>
</comment>
<comment type="similarity">
    <text evidence="2 5">Belongs to the CBF/MAK21 family.</text>
</comment>
<dbReference type="GO" id="GO:0042254">
    <property type="term" value="P:ribosome biogenesis"/>
    <property type="evidence" value="ECO:0007669"/>
    <property type="project" value="UniProtKB-KW"/>
</dbReference>
<feature type="region of interest" description="Disordered" evidence="7">
    <location>
        <begin position="1"/>
        <end position="63"/>
    </location>
</feature>